<feature type="transmembrane region" description="Helical" evidence="7">
    <location>
        <begin position="245"/>
        <end position="264"/>
    </location>
</feature>
<dbReference type="Pfam" id="PF06738">
    <property type="entry name" value="ThrE"/>
    <property type="match status" value="1"/>
</dbReference>
<feature type="domain" description="Threonine/Serine exporter ThrE" evidence="9">
    <location>
        <begin position="329"/>
        <end position="450"/>
    </location>
</feature>
<gene>
    <name evidence="10" type="ORF">J2S37_000309</name>
</gene>
<feature type="transmembrane region" description="Helical" evidence="7">
    <location>
        <begin position="212"/>
        <end position="233"/>
    </location>
</feature>
<dbReference type="Pfam" id="PF12821">
    <property type="entry name" value="ThrE_2"/>
    <property type="match status" value="1"/>
</dbReference>
<keyword evidence="5 7" id="KW-0472">Membrane</keyword>
<organism evidence="10 11">
    <name type="scientific">Corynebacterium felinum</name>
    <dbReference type="NCBI Taxonomy" id="131318"/>
    <lineage>
        <taxon>Bacteria</taxon>
        <taxon>Bacillati</taxon>
        <taxon>Actinomycetota</taxon>
        <taxon>Actinomycetes</taxon>
        <taxon>Mycobacteriales</taxon>
        <taxon>Corynebacteriaceae</taxon>
        <taxon>Corynebacterium</taxon>
    </lineage>
</organism>
<keyword evidence="2" id="KW-1003">Cell membrane</keyword>
<feature type="transmembrane region" description="Helical" evidence="7">
    <location>
        <begin position="435"/>
        <end position="454"/>
    </location>
</feature>
<evidence type="ECO:0000259" key="9">
    <source>
        <dbReference type="Pfam" id="PF12821"/>
    </source>
</evidence>
<dbReference type="NCBIfam" id="NF047720">
    <property type="entry name" value="ThrSerExpThrE"/>
    <property type="match status" value="1"/>
</dbReference>
<dbReference type="InterPro" id="IPR010619">
    <property type="entry name" value="ThrE-like_N"/>
</dbReference>
<protein>
    <submittedName>
        <fullName evidence="10">Uncharacterized membrane protein YjjP (DUF1212 family)</fullName>
    </submittedName>
</protein>
<evidence type="ECO:0000256" key="5">
    <source>
        <dbReference type="ARBA" id="ARBA00023136"/>
    </source>
</evidence>
<dbReference type="RefSeq" id="WP_277104892.1">
    <property type="nucleotide sequence ID" value="NZ_BAAAJS010000023.1"/>
</dbReference>
<dbReference type="InterPro" id="IPR050539">
    <property type="entry name" value="ThrE_Dicarb/AminoAcid_Exp"/>
</dbReference>
<evidence type="ECO:0000313" key="10">
    <source>
        <dbReference type="EMBL" id="MDR7353771.1"/>
    </source>
</evidence>
<comment type="similarity">
    <text evidence="6">Belongs to the ThrE exporter (TC 2.A.79) family.</text>
</comment>
<keyword evidence="3 7" id="KW-0812">Transmembrane</keyword>
<keyword evidence="4 7" id="KW-1133">Transmembrane helix</keyword>
<proteinExistence type="inferred from homology"/>
<feature type="domain" description="Threonine/serine exporter-like N-terminal" evidence="8">
    <location>
        <begin position="54"/>
        <end position="299"/>
    </location>
</feature>
<sequence>MGFFLRRVASRLGFSARSHVASSATIDVAQAPPLAPVAPVDFHDHAQVSGVLNTAARIGEIVIAAGSTHSDAMRQVSAVMESFGVWGAHVDITHNRIRLFAQVGGSRVDPVTVVRVISSPPNDFHQLTITDQLIRDIHAGRVDLAAAQQRLDALAVSDPPMRLPGVLVCWAIMGAAVSVLLGGDVWVALLSMVAAAVIIGTSSLLTRWGLPVFFHNVLGGVFAALLAGVAYRVGIEFGVTLRPSMVIATSIIAMLAGLTLVQAIQNGVTFAPVTGNARFFDTVIITGGIVAGVGIGIELSAHLGFSLPPMETQPVPNFASATARVAGGAVASAAFARACLADWPSTLVSGVVSFLGSSLFYYVFLPAGVGSVSALALVAVFIGVSGGLIARRYLIPPLIVAIAGVTPLLPGLSIYRGMYGLLHEQILVGFSNLTVALATATALSAGVFFGEWWARRIRRPRGLGRYVRLATMMARRRGVFGPEDSPQVR</sequence>
<feature type="transmembrane region" description="Helical" evidence="7">
    <location>
        <begin position="276"/>
        <end position="297"/>
    </location>
</feature>
<evidence type="ECO:0000256" key="4">
    <source>
        <dbReference type="ARBA" id="ARBA00022989"/>
    </source>
</evidence>
<evidence type="ECO:0000259" key="8">
    <source>
        <dbReference type="Pfam" id="PF06738"/>
    </source>
</evidence>
<feature type="transmembrane region" description="Helical" evidence="7">
    <location>
        <begin position="394"/>
        <end position="415"/>
    </location>
</feature>
<evidence type="ECO:0000256" key="3">
    <source>
        <dbReference type="ARBA" id="ARBA00022692"/>
    </source>
</evidence>
<evidence type="ECO:0000256" key="1">
    <source>
        <dbReference type="ARBA" id="ARBA00004651"/>
    </source>
</evidence>
<evidence type="ECO:0000256" key="2">
    <source>
        <dbReference type="ARBA" id="ARBA00022475"/>
    </source>
</evidence>
<dbReference type="EMBL" id="JAVDYF010000001">
    <property type="protein sequence ID" value="MDR7353771.1"/>
    <property type="molecule type" value="Genomic_DNA"/>
</dbReference>
<dbReference type="PANTHER" id="PTHR34390:SF2">
    <property type="entry name" value="SUCCINATE TRANSPORTER SUBUNIT YJJP-RELATED"/>
    <property type="match status" value="1"/>
</dbReference>
<comment type="subcellular location">
    <subcellularLocation>
        <location evidence="1">Cell membrane</location>
        <topology evidence="1">Multi-pass membrane protein</topology>
    </subcellularLocation>
</comment>
<dbReference type="Proteomes" id="UP001183619">
    <property type="component" value="Unassembled WGS sequence"/>
</dbReference>
<reference evidence="10 11" key="1">
    <citation type="submission" date="2023-07" db="EMBL/GenBank/DDBJ databases">
        <title>Sequencing the genomes of 1000 actinobacteria strains.</title>
        <authorList>
            <person name="Klenk H.-P."/>
        </authorList>
    </citation>
    <scope>NUCLEOTIDE SEQUENCE [LARGE SCALE GENOMIC DNA]</scope>
    <source>
        <strain evidence="10 11">DSM 44508</strain>
    </source>
</reference>
<accession>A0ABU2B667</accession>
<feature type="transmembrane region" description="Helical" evidence="7">
    <location>
        <begin position="187"/>
        <end position="205"/>
    </location>
</feature>
<comment type="caution">
    <text evidence="10">The sequence shown here is derived from an EMBL/GenBank/DDBJ whole genome shotgun (WGS) entry which is preliminary data.</text>
</comment>
<feature type="transmembrane region" description="Helical" evidence="7">
    <location>
        <begin position="359"/>
        <end position="382"/>
    </location>
</feature>
<feature type="transmembrane region" description="Helical" evidence="7">
    <location>
        <begin position="163"/>
        <end position="181"/>
    </location>
</feature>
<keyword evidence="11" id="KW-1185">Reference proteome</keyword>
<dbReference type="InterPro" id="IPR024528">
    <property type="entry name" value="ThrE_2"/>
</dbReference>
<name>A0ABU2B667_9CORY</name>
<dbReference type="PANTHER" id="PTHR34390">
    <property type="entry name" value="UPF0442 PROTEIN YJJB-RELATED"/>
    <property type="match status" value="1"/>
</dbReference>
<evidence type="ECO:0000256" key="6">
    <source>
        <dbReference type="ARBA" id="ARBA00034125"/>
    </source>
</evidence>
<evidence type="ECO:0000313" key="11">
    <source>
        <dbReference type="Proteomes" id="UP001183619"/>
    </source>
</evidence>
<evidence type="ECO:0000256" key="7">
    <source>
        <dbReference type="SAM" id="Phobius"/>
    </source>
</evidence>